<dbReference type="FunFam" id="2.40.70.10:FF:000045">
    <property type="entry name" value="Basic 7S globulin"/>
    <property type="match status" value="1"/>
</dbReference>
<dbReference type="PROSITE" id="PS51767">
    <property type="entry name" value="PEPTIDASE_A1"/>
    <property type="match status" value="1"/>
</dbReference>
<evidence type="ECO:0000313" key="8">
    <source>
        <dbReference type="Proteomes" id="UP001454036"/>
    </source>
</evidence>
<evidence type="ECO:0000259" key="6">
    <source>
        <dbReference type="PROSITE" id="PS51767"/>
    </source>
</evidence>
<proteinExistence type="inferred from homology"/>
<name>A0AAV3NX36_LITER</name>
<gene>
    <name evidence="7" type="ORF">LIER_42776</name>
</gene>
<evidence type="ECO:0000256" key="1">
    <source>
        <dbReference type="ARBA" id="ARBA00004239"/>
    </source>
</evidence>
<dbReference type="CDD" id="cd05489">
    <property type="entry name" value="xylanase_inhibitor_I_like"/>
    <property type="match status" value="1"/>
</dbReference>
<keyword evidence="8" id="KW-1185">Reference proteome</keyword>
<evidence type="ECO:0000256" key="4">
    <source>
        <dbReference type="ARBA" id="ARBA00022729"/>
    </source>
</evidence>
<evidence type="ECO:0000256" key="2">
    <source>
        <dbReference type="ARBA" id="ARBA00007447"/>
    </source>
</evidence>
<evidence type="ECO:0000313" key="7">
    <source>
        <dbReference type="EMBL" id="GAA0143686.1"/>
    </source>
</evidence>
<dbReference type="InterPro" id="IPR032861">
    <property type="entry name" value="TAXi_N"/>
</dbReference>
<protein>
    <submittedName>
        <fullName evidence="7">Protease</fullName>
    </submittedName>
</protein>
<keyword evidence="3" id="KW-0964">Secreted</keyword>
<dbReference type="Gene3D" id="2.40.70.10">
    <property type="entry name" value="Acid Proteases"/>
    <property type="match status" value="2"/>
</dbReference>
<keyword evidence="4 5" id="KW-0732">Signal</keyword>
<feature type="domain" description="Peptidase A1" evidence="6">
    <location>
        <begin position="48"/>
        <end position="420"/>
    </location>
</feature>
<dbReference type="Proteomes" id="UP001454036">
    <property type="component" value="Unassembled WGS sequence"/>
</dbReference>
<dbReference type="PANTHER" id="PTHR47965">
    <property type="entry name" value="ASPARTYL PROTEASE-RELATED"/>
    <property type="match status" value="1"/>
</dbReference>
<feature type="chain" id="PRO_5043819815" evidence="5">
    <location>
        <begin position="25"/>
        <end position="439"/>
    </location>
</feature>
<feature type="signal peptide" evidence="5">
    <location>
        <begin position="1"/>
        <end position="24"/>
    </location>
</feature>
<dbReference type="SUPFAM" id="SSF50630">
    <property type="entry name" value="Acid proteases"/>
    <property type="match status" value="1"/>
</dbReference>
<dbReference type="GO" id="GO:0005576">
    <property type="term" value="C:extracellular region"/>
    <property type="evidence" value="ECO:0007669"/>
    <property type="project" value="UniProtKB-SubCell"/>
</dbReference>
<comment type="subcellular location">
    <subcellularLocation>
        <location evidence="1">Secreted</location>
        <location evidence="1">Extracellular space</location>
    </subcellularLocation>
</comment>
<evidence type="ECO:0000256" key="5">
    <source>
        <dbReference type="SAM" id="SignalP"/>
    </source>
</evidence>
<dbReference type="Pfam" id="PF14543">
    <property type="entry name" value="TAXi_N"/>
    <property type="match status" value="1"/>
</dbReference>
<dbReference type="FunFam" id="2.40.70.10:FF:000041">
    <property type="entry name" value="Basic 7S globulin"/>
    <property type="match status" value="1"/>
</dbReference>
<organism evidence="7 8">
    <name type="scientific">Lithospermum erythrorhizon</name>
    <name type="common">Purple gromwell</name>
    <name type="synonym">Lithospermum officinale var. erythrorhizon</name>
    <dbReference type="NCBI Taxonomy" id="34254"/>
    <lineage>
        <taxon>Eukaryota</taxon>
        <taxon>Viridiplantae</taxon>
        <taxon>Streptophyta</taxon>
        <taxon>Embryophyta</taxon>
        <taxon>Tracheophyta</taxon>
        <taxon>Spermatophyta</taxon>
        <taxon>Magnoliopsida</taxon>
        <taxon>eudicotyledons</taxon>
        <taxon>Gunneridae</taxon>
        <taxon>Pentapetalae</taxon>
        <taxon>asterids</taxon>
        <taxon>lamiids</taxon>
        <taxon>Boraginales</taxon>
        <taxon>Boraginaceae</taxon>
        <taxon>Boraginoideae</taxon>
        <taxon>Lithospermeae</taxon>
        <taxon>Lithospermum</taxon>
    </lineage>
</organism>
<comment type="similarity">
    <text evidence="2">Belongs to the peptidase A1 family.</text>
</comment>
<accession>A0AAV3NX36</accession>
<reference evidence="7 8" key="1">
    <citation type="submission" date="2024-01" db="EMBL/GenBank/DDBJ databases">
        <title>The complete chloroplast genome sequence of Lithospermum erythrorhizon: insights into the phylogenetic relationship among Boraginaceae species and the maternal lineages of purple gromwells.</title>
        <authorList>
            <person name="Okada T."/>
            <person name="Watanabe K."/>
        </authorList>
    </citation>
    <scope>NUCLEOTIDE SEQUENCE [LARGE SCALE GENOMIC DNA]</scope>
</reference>
<comment type="caution">
    <text evidence="7">The sequence shown here is derived from an EMBL/GenBank/DDBJ whole genome shotgun (WGS) entry which is preliminary data.</text>
</comment>
<evidence type="ECO:0000256" key="3">
    <source>
        <dbReference type="ARBA" id="ARBA00022525"/>
    </source>
</evidence>
<dbReference type="EMBL" id="BAABME010030948">
    <property type="protein sequence ID" value="GAA0143686.1"/>
    <property type="molecule type" value="Genomic_DNA"/>
</dbReference>
<dbReference type="GO" id="GO:0006508">
    <property type="term" value="P:proteolysis"/>
    <property type="evidence" value="ECO:0007669"/>
    <property type="project" value="UniProtKB-KW"/>
</dbReference>
<dbReference type="PANTHER" id="PTHR47965:SF22">
    <property type="entry name" value="EUKARYOTIC ASPARTYL PROTEASE FAMILY PROTEIN"/>
    <property type="match status" value="1"/>
</dbReference>
<dbReference type="InterPro" id="IPR032799">
    <property type="entry name" value="TAXi_C"/>
</dbReference>
<dbReference type="InterPro" id="IPR033121">
    <property type="entry name" value="PEPTIDASE_A1"/>
</dbReference>
<keyword evidence="7" id="KW-0645">Protease</keyword>
<dbReference type="InterPro" id="IPR021109">
    <property type="entry name" value="Peptidase_aspartic_dom_sf"/>
</dbReference>
<dbReference type="GO" id="GO:0004190">
    <property type="term" value="F:aspartic-type endopeptidase activity"/>
    <property type="evidence" value="ECO:0007669"/>
    <property type="project" value="InterPro"/>
</dbReference>
<dbReference type="InterPro" id="IPR033868">
    <property type="entry name" value="Xylanase_inhibitor_I-like"/>
</dbReference>
<dbReference type="InterPro" id="IPR001461">
    <property type="entry name" value="Aspartic_peptidase_A1"/>
</dbReference>
<dbReference type="Pfam" id="PF14541">
    <property type="entry name" value="TAXi_C"/>
    <property type="match status" value="1"/>
</dbReference>
<dbReference type="AlphaFoldDB" id="A0AAV3NX36"/>
<sequence>MAYSPLSFNLLFTSLILFISTSTSQKTPSNKPHALILPVTKDISTNQHITRIYQRAPGIPISLTVDLGKANLWVDCENNYISKSYRNAKCNSPPCKLAGSGSCQSCYMGPSPGCNTNTCTTSVTNEVTDRLTDVGEVALDVMYLQSTNGSKPGKLVSVPGYVFVCGNTKILEGLPKGVSGMVGLGRAQIGLPYQIFKAFNLPKKFGICLSSLPRSSPGAIFLGDKPYVFPSQGDVSVYLHYTPLITRPFSIPGTNFRNDPSTEYFIQVSSIKINGKNVNFNTSFLNMNKEGFGGTKISTTKPYTTMVTPIYNAFVRAFMEQRKNIPRVKPVAPFSLCYNAKHFPNTQVGPNGPFIDLVLHQKDVFWRIYGANSMVKVGRNVVCLGFVDGGNSDTAIDIGSYQIEDNFLQFDLESSRLGFTSTLLLHQTRCSNFNKRTQA</sequence>
<keyword evidence="7" id="KW-0378">Hydrolase</keyword>